<dbReference type="Proteomes" id="UP000288805">
    <property type="component" value="Unassembled WGS sequence"/>
</dbReference>
<accession>A0A438CQE9</accession>
<dbReference type="InterPro" id="IPR016024">
    <property type="entry name" value="ARM-type_fold"/>
</dbReference>
<dbReference type="PANTHER" id="PTHR31476:SF16">
    <property type="entry name" value="F14O23.23 PROTEIN"/>
    <property type="match status" value="1"/>
</dbReference>
<dbReference type="EMBL" id="QGNW01002092">
    <property type="protein sequence ID" value="RVW25408.1"/>
    <property type="molecule type" value="Genomic_DNA"/>
</dbReference>
<dbReference type="Pfam" id="PF11955">
    <property type="entry name" value="PORR"/>
    <property type="match status" value="1"/>
</dbReference>
<reference evidence="2 3" key="1">
    <citation type="journal article" date="2018" name="PLoS Genet.">
        <title>Population sequencing reveals clonal diversity and ancestral inbreeding in the grapevine cultivar Chardonnay.</title>
        <authorList>
            <person name="Roach M.J."/>
            <person name="Johnson D.L."/>
            <person name="Bohlmann J."/>
            <person name="van Vuuren H.J."/>
            <person name="Jones S.J."/>
            <person name="Pretorius I.S."/>
            <person name="Schmidt S.A."/>
            <person name="Borneman A.R."/>
        </authorList>
    </citation>
    <scope>NUCLEOTIDE SEQUENCE [LARGE SCALE GENOMIC DNA]</scope>
    <source>
        <strain evidence="3">cv. Chardonnay</strain>
        <tissue evidence="2">Leaf</tissue>
    </source>
</reference>
<feature type="domain" description="PORR" evidence="1">
    <location>
        <begin position="131"/>
        <end position="204"/>
    </location>
</feature>
<evidence type="ECO:0000259" key="1">
    <source>
        <dbReference type="Pfam" id="PF11955"/>
    </source>
</evidence>
<evidence type="ECO:0000313" key="3">
    <source>
        <dbReference type="Proteomes" id="UP000288805"/>
    </source>
</evidence>
<proteinExistence type="predicted"/>
<dbReference type="GO" id="GO:0003723">
    <property type="term" value="F:RNA binding"/>
    <property type="evidence" value="ECO:0007669"/>
    <property type="project" value="InterPro"/>
</dbReference>
<name>A0A438CQE9_VITVI</name>
<sequence length="204" mass="23405">MGKVEYSLSECASIFSSLLEGARNYRESSVRCWLLSEPRSVKFIKPAYLLSPEWKKQHAAIIAPCSNCIGPELQVEYHQRLMPNLAAAIDDFQNPRVQAHATSAVLNFSENCSPDILTPYLIGIHQLLIHHRNKKALDLWTRPIDFIRRFPSIFEEFLPGGIRIHPHVRLTPQVLNLDGEELSIFQTENYRKQATDQLLKLLML</sequence>
<dbReference type="Gene3D" id="1.25.10.10">
    <property type="entry name" value="Leucine-rich Repeat Variant"/>
    <property type="match status" value="1"/>
</dbReference>
<dbReference type="PANTHER" id="PTHR31476">
    <property type="entry name" value="PROTEIN WHAT'S THIS FACTOR 1 HOMOLOG, CHLOROPLASTIC"/>
    <property type="match status" value="1"/>
</dbReference>
<dbReference type="AlphaFoldDB" id="A0A438CQE9"/>
<organism evidence="2 3">
    <name type="scientific">Vitis vinifera</name>
    <name type="common">Grape</name>
    <dbReference type="NCBI Taxonomy" id="29760"/>
    <lineage>
        <taxon>Eukaryota</taxon>
        <taxon>Viridiplantae</taxon>
        <taxon>Streptophyta</taxon>
        <taxon>Embryophyta</taxon>
        <taxon>Tracheophyta</taxon>
        <taxon>Spermatophyta</taxon>
        <taxon>Magnoliopsida</taxon>
        <taxon>eudicotyledons</taxon>
        <taxon>Gunneridae</taxon>
        <taxon>Pentapetalae</taxon>
        <taxon>rosids</taxon>
        <taxon>Vitales</taxon>
        <taxon>Vitaceae</taxon>
        <taxon>Viteae</taxon>
        <taxon>Vitis</taxon>
    </lineage>
</organism>
<dbReference type="SUPFAM" id="SSF48371">
    <property type="entry name" value="ARM repeat"/>
    <property type="match status" value="1"/>
</dbReference>
<dbReference type="InterPro" id="IPR021099">
    <property type="entry name" value="PORR_domain"/>
</dbReference>
<dbReference type="InterPro" id="IPR011989">
    <property type="entry name" value="ARM-like"/>
</dbReference>
<gene>
    <name evidence="2" type="ORF">CK203_108424</name>
</gene>
<dbReference type="InterPro" id="IPR045040">
    <property type="entry name" value="PORR_fam"/>
</dbReference>
<comment type="caution">
    <text evidence="2">The sequence shown here is derived from an EMBL/GenBank/DDBJ whole genome shotgun (WGS) entry which is preliminary data.</text>
</comment>
<protein>
    <recommendedName>
        <fullName evidence="1">PORR domain-containing protein</fullName>
    </recommendedName>
</protein>
<evidence type="ECO:0000313" key="2">
    <source>
        <dbReference type="EMBL" id="RVW25408.1"/>
    </source>
</evidence>